<dbReference type="Pfam" id="PF00990">
    <property type="entry name" value="GGDEF"/>
    <property type="match status" value="1"/>
</dbReference>
<feature type="domain" description="PAC" evidence="5">
    <location>
        <begin position="390"/>
        <end position="443"/>
    </location>
</feature>
<dbReference type="Gene3D" id="3.30.450.20">
    <property type="entry name" value="PAS domain"/>
    <property type="match status" value="1"/>
</dbReference>
<dbReference type="SMART" id="SM00086">
    <property type="entry name" value="PAC"/>
    <property type="match status" value="1"/>
</dbReference>
<dbReference type="InterPro" id="IPR050469">
    <property type="entry name" value="Diguanylate_Cyclase"/>
</dbReference>
<evidence type="ECO:0000256" key="3">
    <source>
        <dbReference type="SAM" id="Phobius"/>
    </source>
</evidence>
<accession>A0A1N6JCL6</accession>
<dbReference type="CDD" id="cd00130">
    <property type="entry name" value="PAS"/>
    <property type="match status" value="1"/>
</dbReference>
<feature type="transmembrane region" description="Helical" evidence="3">
    <location>
        <begin position="229"/>
        <end position="262"/>
    </location>
</feature>
<dbReference type="FunFam" id="3.30.70.270:FF:000001">
    <property type="entry name" value="Diguanylate cyclase domain protein"/>
    <property type="match status" value="1"/>
</dbReference>
<dbReference type="InterPro" id="IPR000014">
    <property type="entry name" value="PAS"/>
</dbReference>
<dbReference type="PROSITE" id="PS50112">
    <property type="entry name" value="PAS"/>
    <property type="match status" value="1"/>
</dbReference>
<feature type="transmembrane region" description="Helical" evidence="3">
    <location>
        <begin position="134"/>
        <end position="157"/>
    </location>
</feature>
<dbReference type="EC" id="2.7.7.65" evidence="1"/>
<evidence type="ECO:0000313" key="7">
    <source>
        <dbReference type="EMBL" id="SIO42025.1"/>
    </source>
</evidence>
<evidence type="ECO:0000259" key="4">
    <source>
        <dbReference type="PROSITE" id="PS50112"/>
    </source>
</evidence>
<dbReference type="InterPro" id="IPR013656">
    <property type="entry name" value="PAS_4"/>
</dbReference>
<dbReference type="PROSITE" id="PS50113">
    <property type="entry name" value="PAC"/>
    <property type="match status" value="1"/>
</dbReference>
<keyword evidence="3" id="KW-1133">Transmembrane helix</keyword>
<feature type="transmembrane region" description="Helical" evidence="3">
    <location>
        <begin position="169"/>
        <end position="192"/>
    </location>
</feature>
<dbReference type="SUPFAM" id="SSF55073">
    <property type="entry name" value="Nucleotide cyclase"/>
    <property type="match status" value="1"/>
</dbReference>
<feature type="domain" description="GGDEF" evidence="6">
    <location>
        <begin position="484"/>
        <end position="620"/>
    </location>
</feature>
<dbReference type="SUPFAM" id="SSF55785">
    <property type="entry name" value="PYP-like sensor domain (PAS domain)"/>
    <property type="match status" value="1"/>
</dbReference>
<feature type="transmembrane region" description="Helical" evidence="3">
    <location>
        <begin position="30"/>
        <end position="48"/>
    </location>
</feature>
<dbReference type="GO" id="GO:0005886">
    <property type="term" value="C:plasma membrane"/>
    <property type="evidence" value="ECO:0007669"/>
    <property type="project" value="TreeGrafter"/>
</dbReference>
<dbReference type="InterPro" id="IPR035965">
    <property type="entry name" value="PAS-like_dom_sf"/>
</dbReference>
<evidence type="ECO:0000259" key="5">
    <source>
        <dbReference type="PROSITE" id="PS50113"/>
    </source>
</evidence>
<dbReference type="InterPro" id="IPR001610">
    <property type="entry name" value="PAC"/>
</dbReference>
<name>A0A1N6JCL6_9BURK</name>
<dbReference type="NCBIfam" id="TIGR00254">
    <property type="entry name" value="GGDEF"/>
    <property type="match status" value="1"/>
</dbReference>
<dbReference type="GO" id="GO:0052621">
    <property type="term" value="F:diguanylate cyclase activity"/>
    <property type="evidence" value="ECO:0007669"/>
    <property type="project" value="UniProtKB-EC"/>
</dbReference>
<dbReference type="GO" id="GO:0043709">
    <property type="term" value="P:cell adhesion involved in single-species biofilm formation"/>
    <property type="evidence" value="ECO:0007669"/>
    <property type="project" value="TreeGrafter"/>
</dbReference>
<gene>
    <name evidence="7" type="ORF">SAMN05444168_4201</name>
</gene>
<dbReference type="NCBIfam" id="TIGR00229">
    <property type="entry name" value="sensory_box"/>
    <property type="match status" value="1"/>
</dbReference>
<evidence type="ECO:0000256" key="1">
    <source>
        <dbReference type="ARBA" id="ARBA00012528"/>
    </source>
</evidence>
<feature type="transmembrane region" description="Helical" evidence="3">
    <location>
        <begin position="204"/>
        <end position="223"/>
    </location>
</feature>
<dbReference type="GO" id="GO:1902201">
    <property type="term" value="P:negative regulation of bacterial-type flagellum-dependent cell motility"/>
    <property type="evidence" value="ECO:0007669"/>
    <property type="project" value="TreeGrafter"/>
</dbReference>
<dbReference type="InterPro" id="IPR043128">
    <property type="entry name" value="Rev_trsase/Diguanyl_cyclase"/>
</dbReference>
<dbReference type="Gene3D" id="3.30.70.270">
    <property type="match status" value="1"/>
</dbReference>
<keyword evidence="3" id="KW-0812">Transmembrane</keyword>
<comment type="catalytic activity">
    <reaction evidence="2">
        <text>2 GTP = 3',3'-c-di-GMP + 2 diphosphate</text>
        <dbReference type="Rhea" id="RHEA:24898"/>
        <dbReference type="ChEBI" id="CHEBI:33019"/>
        <dbReference type="ChEBI" id="CHEBI:37565"/>
        <dbReference type="ChEBI" id="CHEBI:58805"/>
        <dbReference type="EC" id="2.7.7.65"/>
    </reaction>
</comment>
<evidence type="ECO:0000256" key="2">
    <source>
        <dbReference type="ARBA" id="ARBA00034247"/>
    </source>
</evidence>
<dbReference type="AlphaFoldDB" id="A0A1N6JCL6"/>
<feature type="transmembrane region" description="Helical" evidence="3">
    <location>
        <begin position="283"/>
        <end position="302"/>
    </location>
</feature>
<dbReference type="PANTHER" id="PTHR45138:SF9">
    <property type="entry name" value="DIGUANYLATE CYCLASE DGCM-RELATED"/>
    <property type="match status" value="1"/>
</dbReference>
<dbReference type="CDD" id="cd01949">
    <property type="entry name" value="GGDEF"/>
    <property type="match status" value="1"/>
</dbReference>
<dbReference type="InterPro" id="IPR029787">
    <property type="entry name" value="Nucleotide_cyclase"/>
</dbReference>
<organism evidence="7 8">
    <name type="scientific">Paraburkholderia phenazinium</name>
    <dbReference type="NCBI Taxonomy" id="60549"/>
    <lineage>
        <taxon>Bacteria</taxon>
        <taxon>Pseudomonadati</taxon>
        <taxon>Pseudomonadota</taxon>
        <taxon>Betaproteobacteria</taxon>
        <taxon>Burkholderiales</taxon>
        <taxon>Burkholderiaceae</taxon>
        <taxon>Paraburkholderia</taxon>
    </lineage>
</organism>
<dbReference type="PANTHER" id="PTHR45138">
    <property type="entry name" value="REGULATORY COMPONENTS OF SENSORY TRANSDUCTION SYSTEM"/>
    <property type="match status" value="1"/>
</dbReference>
<evidence type="ECO:0000259" key="6">
    <source>
        <dbReference type="PROSITE" id="PS50887"/>
    </source>
</evidence>
<protein>
    <recommendedName>
        <fullName evidence="1">diguanylate cyclase</fullName>
        <ecNumber evidence="1">2.7.7.65</ecNumber>
    </recommendedName>
</protein>
<dbReference type="Pfam" id="PF08448">
    <property type="entry name" value="PAS_4"/>
    <property type="match status" value="1"/>
</dbReference>
<reference evidence="7 8" key="1">
    <citation type="submission" date="2016-11" db="EMBL/GenBank/DDBJ databases">
        <authorList>
            <person name="Jaros S."/>
            <person name="Januszkiewicz K."/>
            <person name="Wedrychowicz H."/>
        </authorList>
    </citation>
    <scope>NUCLEOTIDE SEQUENCE [LARGE SCALE GENOMIC DNA]</scope>
    <source>
        <strain evidence="7 8">GAS86</strain>
    </source>
</reference>
<keyword evidence="3" id="KW-0472">Membrane</keyword>
<dbReference type="OrthoDB" id="9813903at2"/>
<feature type="domain" description="PAS" evidence="4">
    <location>
        <begin position="317"/>
        <end position="387"/>
    </location>
</feature>
<dbReference type="SMART" id="SM00267">
    <property type="entry name" value="GGDEF"/>
    <property type="match status" value="1"/>
</dbReference>
<evidence type="ECO:0000313" key="8">
    <source>
        <dbReference type="Proteomes" id="UP000184693"/>
    </source>
</evidence>
<dbReference type="Proteomes" id="UP000184693">
    <property type="component" value="Unassembled WGS sequence"/>
</dbReference>
<dbReference type="SMART" id="SM00091">
    <property type="entry name" value="PAS"/>
    <property type="match status" value="1"/>
</dbReference>
<proteinExistence type="predicted"/>
<dbReference type="InterPro" id="IPR000160">
    <property type="entry name" value="GGDEF_dom"/>
</dbReference>
<sequence length="629" mass="68081">MGQSSEEPAGESPGFPDATRRQRVSATLRATLLAFAVTMLTCMLSGALKSMAGEIAAIWLANALLLGQMMVAAPAQRYWVLAGGIAGNMAANLLGESLAVSLSYTFADTLEVLIAFSFAPRVTSIAELLRPKALVRFIAGGVILAPLASGVLASVLLRGQLSGNLLPNFANWFVSDALSLAIFTPGALVLWSGEGAHLLRGERGLKTLGLLLLVCAVTTGVFAQNQFPLLYWALLPIMLLAFQADLASVMVGLMLCLAIAVAFTMHGIGPLWMYPYANMEARIFSLQLFLLAALGIALPISATQVSRSRLVGLLREGERRYRILAENATDIVMSVTLDGRLTYVSPRAQTVMRRDPDELIGEYFPDLVIADDRDALATAIEKLAAGASEVSQVSRFRRPDGQILWLETYLRPVIDPFSGQPETLTATARDITARKAAEQRLAEERLELQGLAYRDGLTGLFNRRHFDRELEHQWRHLAEANDASFMAVVMIDIDAYKSFNDHYGHQRGDDCLRTIAQAIALSARRPSDIVARYGGEEFALVLKDTDLHGARRVAERIRLAVEGLQVPHLASPAGVVTVSLGVAAQQPREGRDASGLVAAADRALYVAKRRGRNQIYVSESDDAGLGSLA</sequence>
<feature type="transmembrane region" description="Helical" evidence="3">
    <location>
        <begin position="54"/>
        <end position="71"/>
    </location>
</feature>
<feature type="transmembrane region" description="Helical" evidence="3">
    <location>
        <begin position="101"/>
        <end position="122"/>
    </location>
</feature>
<dbReference type="PROSITE" id="PS50887">
    <property type="entry name" value="GGDEF"/>
    <property type="match status" value="1"/>
</dbReference>
<dbReference type="EMBL" id="FSRM01000002">
    <property type="protein sequence ID" value="SIO42025.1"/>
    <property type="molecule type" value="Genomic_DNA"/>
</dbReference>
<dbReference type="InterPro" id="IPR000700">
    <property type="entry name" value="PAS-assoc_C"/>
</dbReference>